<dbReference type="Proteomes" id="UP001604277">
    <property type="component" value="Unassembled WGS sequence"/>
</dbReference>
<name>A0ABD1VJ69_9LAMI</name>
<dbReference type="EMBL" id="JBFOLJ010000005">
    <property type="protein sequence ID" value="KAL2537401.1"/>
    <property type="molecule type" value="Genomic_DNA"/>
</dbReference>
<reference evidence="2" key="1">
    <citation type="submission" date="2024-07" db="EMBL/GenBank/DDBJ databases">
        <title>Two chromosome-level genome assemblies of Korean endemic species Abeliophyllum distichum and Forsythia ovata (Oleaceae).</title>
        <authorList>
            <person name="Jang H."/>
        </authorList>
    </citation>
    <scope>NUCLEOTIDE SEQUENCE [LARGE SCALE GENOMIC DNA]</scope>
</reference>
<sequence length="188" mass="20710">MLGVSGSGKFLATSRLSSADGSTMGISSIFFISSVEESSTNGGSDFYAEKKPKVVASLSLSTKDSAYRFKSVLNQFNRAIKFHYGRILLSIFDDQVNSEENNGFRNDGHGFLEDSEGVPVNGDSESSKKVLILMSNTDGGHRASSRPLRLLYGKSMMFNNDKIPRKMMKKEKATKLEDLYFSVYINVG</sequence>
<organism evidence="1 2">
    <name type="scientific">Forsythia ovata</name>
    <dbReference type="NCBI Taxonomy" id="205694"/>
    <lineage>
        <taxon>Eukaryota</taxon>
        <taxon>Viridiplantae</taxon>
        <taxon>Streptophyta</taxon>
        <taxon>Embryophyta</taxon>
        <taxon>Tracheophyta</taxon>
        <taxon>Spermatophyta</taxon>
        <taxon>Magnoliopsida</taxon>
        <taxon>eudicotyledons</taxon>
        <taxon>Gunneridae</taxon>
        <taxon>Pentapetalae</taxon>
        <taxon>asterids</taxon>
        <taxon>lamiids</taxon>
        <taxon>Lamiales</taxon>
        <taxon>Oleaceae</taxon>
        <taxon>Forsythieae</taxon>
        <taxon>Forsythia</taxon>
    </lineage>
</organism>
<proteinExistence type="predicted"/>
<keyword evidence="2" id="KW-1185">Reference proteome</keyword>
<dbReference type="AlphaFoldDB" id="A0ABD1VJ69"/>
<evidence type="ECO:0000313" key="2">
    <source>
        <dbReference type="Proteomes" id="UP001604277"/>
    </source>
</evidence>
<evidence type="ECO:0000313" key="1">
    <source>
        <dbReference type="EMBL" id="KAL2537401.1"/>
    </source>
</evidence>
<gene>
    <name evidence="1" type="ORF">Fot_18792</name>
</gene>
<protein>
    <submittedName>
        <fullName evidence="1">Monogalactosyldiacylglycerol synthase 1</fullName>
    </submittedName>
</protein>
<comment type="caution">
    <text evidence="1">The sequence shown here is derived from an EMBL/GenBank/DDBJ whole genome shotgun (WGS) entry which is preliminary data.</text>
</comment>
<accession>A0ABD1VJ69</accession>